<dbReference type="RefSeq" id="WP_046003375.1">
    <property type="nucleotide sequence ID" value="NZ_JXYA01000004.1"/>
</dbReference>
<comment type="caution">
    <text evidence="2">The sequence shown here is derived from an EMBL/GenBank/DDBJ whole genome shotgun (WGS) entry which is preliminary data.</text>
</comment>
<evidence type="ECO:0008006" key="4">
    <source>
        <dbReference type="Google" id="ProtNLM"/>
    </source>
</evidence>
<keyword evidence="3" id="KW-1185">Reference proteome</keyword>
<proteinExistence type="predicted"/>
<sequence>MKFKKSILCGAIMAMGMQANAAEVVYSSVDASGLIEMRVWKETKGGNQHNRDVKINIHEDWVVVGGGVDLDINTAALITASYPDVNTQQSWIVSTKDHGYPSRHDLTAYAIGIKIKGISRSEIREHNIIKTWCGSEQSQTASQNPNSSTDIPESGYLMIGGGARSNWTDVRAGHLMYASFPNSYGKWVAATKDHGYYERATLTTCVVGIRKDLANAALGHNLGHIETYQRIGDFNYHPSSRIESTVNMPNGYVLTGVGAEVSSNKRYLAKPDVLLYSMHPQQHGNSSKVVSKAKDHMYGASAYLRSYAIGMKLVK</sequence>
<reference evidence="2 3" key="1">
    <citation type="journal article" date="2015" name="BMC Genomics">
        <title>Genome mining reveals unlocked bioactive potential of marine Gram-negative bacteria.</title>
        <authorList>
            <person name="Machado H."/>
            <person name="Sonnenschein E.C."/>
            <person name="Melchiorsen J."/>
            <person name="Gram L."/>
        </authorList>
    </citation>
    <scope>NUCLEOTIDE SEQUENCE [LARGE SCALE GENOMIC DNA]</scope>
    <source>
        <strain evidence="2 3">S2471</strain>
    </source>
</reference>
<name>A0A0F4QZ78_9GAMM</name>
<dbReference type="AlphaFoldDB" id="A0A0F4QZ78"/>
<accession>A0A0F4QZ78</accession>
<dbReference type="OrthoDB" id="3998029at2"/>
<dbReference type="EMBL" id="JXYA01000004">
    <property type="protein sequence ID" value="KJZ12644.1"/>
    <property type="molecule type" value="Genomic_DNA"/>
</dbReference>
<dbReference type="Proteomes" id="UP000033452">
    <property type="component" value="Unassembled WGS sequence"/>
</dbReference>
<organism evidence="2 3">
    <name type="scientific">Pseudoalteromonas rubra</name>
    <dbReference type="NCBI Taxonomy" id="43658"/>
    <lineage>
        <taxon>Bacteria</taxon>
        <taxon>Pseudomonadati</taxon>
        <taxon>Pseudomonadota</taxon>
        <taxon>Gammaproteobacteria</taxon>
        <taxon>Alteromonadales</taxon>
        <taxon>Pseudoalteromonadaceae</taxon>
        <taxon>Pseudoalteromonas</taxon>
    </lineage>
</organism>
<keyword evidence="1" id="KW-0732">Signal</keyword>
<feature type="chain" id="PRO_5002476199" description="Porin" evidence="1">
    <location>
        <begin position="22"/>
        <end position="315"/>
    </location>
</feature>
<protein>
    <recommendedName>
        <fullName evidence="4">Porin</fullName>
    </recommendedName>
</protein>
<evidence type="ECO:0000256" key="1">
    <source>
        <dbReference type="SAM" id="SignalP"/>
    </source>
</evidence>
<dbReference type="PATRIC" id="fig|43658.5.peg.489"/>
<gene>
    <name evidence="2" type="ORF">TW77_02355</name>
</gene>
<feature type="signal peptide" evidence="1">
    <location>
        <begin position="1"/>
        <end position="21"/>
    </location>
</feature>
<evidence type="ECO:0000313" key="2">
    <source>
        <dbReference type="EMBL" id="KJZ12644.1"/>
    </source>
</evidence>
<evidence type="ECO:0000313" key="3">
    <source>
        <dbReference type="Proteomes" id="UP000033452"/>
    </source>
</evidence>